<keyword evidence="3" id="KW-0201">Cytochrome c-type biogenesis</keyword>
<dbReference type="PANTHER" id="PTHR31566">
    <property type="entry name" value="CYTOCHROME C BIOGENESIS PROTEIN CCS1, CHLOROPLASTIC"/>
    <property type="match status" value="1"/>
</dbReference>
<dbReference type="STRING" id="1072256.CUTER_01315"/>
<dbReference type="InterPro" id="IPR023494">
    <property type="entry name" value="Cyt_c_bgen_Ccs1/CcsB/ResB"/>
</dbReference>
<comment type="subcellular location">
    <subcellularLocation>
        <location evidence="1">Membrane</location>
        <topology evidence="1">Multi-pass membrane protein</topology>
    </subcellularLocation>
</comment>
<name>A0A0G3HE99_9CORY</name>
<dbReference type="PATRIC" id="fig|1072256.5.peg.253"/>
<feature type="transmembrane region" description="Helical" evidence="6">
    <location>
        <begin position="75"/>
        <end position="96"/>
    </location>
</feature>
<evidence type="ECO:0000256" key="1">
    <source>
        <dbReference type="ARBA" id="ARBA00004141"/>
    </source>
</evidence>
<feature type="domain" description="ResB-like" evidence="7">
    <location>
        <begin position="18"/>
        <end position="522"/>
    </location>
</feature>
<evidence type="ECO:0000256" key="4">
    <source>
        <dbReference type="ARBA" id="ARBA00022989"/>
    </source>
</evidence>
<dbReference type="InterPro" id="IPR007816">
    <property type="entry name" value="ResB-like_domain"/>
</dbReference>
<feature type="transmembrane region" description="Helical" evidence="6">
    <location>
        <begin position="464"/>
        <end position="485"/>
    </location>
</feature>
<dbReference type="GO" id="GO:0017004">
    <property type="term" value="P:cytochrome complex assembly"/>
    <property type="evidence" value="ECO:0007669"/>
    <property type="project" value="UniProtKB-KW"/>
</dbReference>
<gene>
    <name evidence="8" type="ORF">CUTER_01315</name>
</gene>
<evidence type="ECO:0000256" key="6">
    <source>
        <dbReference type="SAM" id="Phobius"/>
    </source>
</evidence>
<evidence type="ECO:0000313" key="9">
    <source>
        <dbReference type="Proteomes" id="UP000035548"/>
    </source>
</evidence>
<dbReference type="GO" id="GO:0016020">
    <property type="term" value="C:membrane"/>
    <property type="evidence" value="ECO:0007669"/>
    <property type="project" value="UniProtKB-SubCell"/>
</dbReference>
<accession>A0A0G3HE99</accession>
<evidence type="ECO:0000256" key="5">
    <source>
        <dbReference type="ARBA" id="ARBA00023136"/>
    </source>
</evidence>
<evidence type="ECO:0000256" key="2">
    <source>
        <dbReference type="ARBA" id="ARBA00022692"/>
    </source>
</evidence>
<evidence type="ECO:0000259" key="7">
    <source>
        <dbReference type="Pfam" id="PF05140"/>
    </source>
</evidence>
<dbReference type="PANTHER" id="PTHR31566:SF0">
    <property type="entry name" value="CYTOCHROME C BIOGENESIS PROTEIN CCS1, CHLOROPLASTIC"/>
    <property type="match status" value="1"/>
</dbReference>
<feature type="transmembrane region" description="Helical" evidence="6">
    <location>
        <begin position="172"/>
        <end position="192"/>
    </location>
</feature>
<sequence length="556" mass="61777">MKPVVTWLKKRWQWLTSMRTALVLLFILALAAIPGALLPQRSLNESNVADYLAANGRVGKVYDALGLFDVFSAPWFVAIYLLLMVSLIGCIIPRSVDHWRAFRRPPTRAPKYLTRMPLHAEGHIDAGEEEVLARARAQLKRWHVAEFSPGEDRAGARSLSAERGYGRELANLVFHVGIVALLLTMVGGRMVYYEGQVIKVTDSDSPTAVPVEQSKEFCNTSTSNFDSFRAGPTFDGTGLTPFCFIAHNFHADYLPSGQAEMFTSDISYAVGDEILTDPDTWRDYTLRVNRPLRVAGDRVYLQGHGFAPQFTVTWPNGESRTQMIQWQPSDPTFFLSSGIMRFDPPAGMYPDLLERRKQQIALQGLFAPTAEWGGDNGELLTSAFPEMRDPAVAIDIYRGDAGLDTGRAQSIWELDPSLLHSGQLQRVERVNLAKGESVTLDDGTTITFDGAAEFANYQIARDPFQGWVLGSSVVLLVALVGSLTIKRRRIWVRVRPLDGGGCDVEFGGLARTDRAGWGEEFHEITRAVMQWADPDDTEQESLVDADVLAVDPAHRK</sequence>
<reference evidence="9" key="2">
    <citation type="submission" date="2015-05" db="EMBL/GenBank/DDBJ databases">
        <title>Complete genome sequence of Corynebacterium uterequi DSM 45634, isolated from the uterus of a maiden mare.</title>
        <authorList>
            <person name="Ruckert C."/>
            <person name="Albersmeier A."/>
            <person name="Winkler A."/>
            <person name="Tauch A."/>
        </authorList>
    </citation>
    <scope>NUCLEOTIDE SEQUENCE [LARGE SCALE GENOMIC DNA]</scope>
    <source>
        <strain evidence="9">DSM 45634</strain>
    </source>
</reference>
<organism evidence="8 9">
    <name type="scientific">Corynebacterium uterequi</name>
    <dbReference type="NCBI Taxonomy" id="1072256"/>
    <lineage>
        <taxon>Bacteria</taxon>
        <taxon>Bacillati</taxon>
        <taxon>Actinomycetota</taxon>
        <taxon>Actinomycetes</taxon>
        <taxon>Mycobacteriales</taxon>
        <taxon>Corynebacteriaceae</taxon>
        <taxon>Corynebacterium</taxon>
    </lineage>
</organism>
<protein>
    <submittedName>
        <fullName evidence="8">Cytochrome C biosynthesis protein ResB</fullName>
    </submittedName>
</protein>
<dbReference type="Pfam" id="PF05140">
    <property type="entry name" value="ResB"/>
    <property type="match status" value="1"/>
</dbReference>
<keyword evidence="4 6" id="KW-1133">Transmembrane helix</keyword>
<keyword evidence="5 6" id="KW-0472">Membrane</keyword>
<keyword evidence="9" id="KW-1185">Reference proteome</keyword>
<dbReference type="AlphaFoldDB" id="A0A0G3HE99"/>
<dbReference type="Proteomes" id="UP000035548">
    <property type="component" value="Chromosome"/>
</dbReference>
<dbReference type="KEGG" id="cut:CUTER_01315"/>
<keyword evidence="2 6" id="KW-0812">Transmembrane</keyword>
<evidence type="ECO:0000256" key="3">
    <source>
        <dbReference type="ARBA" id="ARBA00022748"/>
    </source>
</evidence>
<dbReference type="EMBL" id="CP011546">
    <property type="protein sequence ID" value="AKK10283.1"/>
    <property type="molecule type" value="Genomic_DNA"/>
</dbReference>
<reference evidence="8 9" key="1">
    <citation type="journal article" date="2015" name="Genome Announc.">
        <title>Virulence Factor Genes Detected in the Complete Genome Sequence of Corynebacterium uterequi DSM 45634, Isolated from the Uterus of a Maiden Mare.</title>
        <authorList>
            <person name="Ruckert C."/>
            <person name="Kriete M."/>
            <person name="Jaenicke S."/>
            <person name="Winkler A."/>
            <person name="Tauch A."/>
        </authorList>
    </citation>
    <scope>NUCLEOTIDE SEQUENCE [LARGE SCALE GENOMIC DNA]</scope>
    <source>
        <strain evidence="8 9">DSM 45634</strain>
    </source>
</reference>
<evidence type="ECO:0000313" key="8">
    <source>
        <dbReference type="EMBL" id="AKK10283.1"/>
    </source>
</evidence>
<proteinExistence type="predicted"/>